<reference evidence="5" key="1">
    <citation type="journal article" date="2023" name="bioRxiv">
        <title>Complete genome of the Medicago anthracnose fungus, Colletotrichum destructivum, reveals a mini-chromosome-like region within a core chromosome.</title>
        <authorList>
            <person name="Lapalu N."/>
            <person name="Simon A."/>
            <person name="Lu A."/>
            <person name="Plaumann P.-L."/>
            <person name="Amselem J."/>
            <person name="Pigne S."/>
            <person name="Auger A."/>
            <person name="Koch C."/>
            <person name="Dallery J.-F."/>
            <person name="O'Connell R.J."/>
        </authorList>
    </citation>
    <scope>NUCLEOTIDE SEQUENCE [LARGE SCALE GENOMIC DNA]</scope>
    <source>
        <strain evidence="5">CBS 520.97</strain>
    </source>
</reference>
<keyword evidence="1" id="KW-0539">Nucleus</keyword>
<dbReference type="RefSeq" id="XP_062783308.1">
    <property type="nucleotide sequence ID" value="XM_062927257.1"/>
</dbReference>
<feature type="compositionally biased region" description="Polar residues" evidence="2">
    <location>
        <begin position="1043"/>
        <end position="1083"/>
    </location>
</feature>
<feature type="compositionally biased region" description="Polar residues" evidence="2">
    <location>
        <begin position="1127"/>
        <end position="1140"/>
    </location>
</feature>
<gene>
    <name evidence="4" type="ORF">CDEST_11101</name>
</gene>
<evidence type="ECO:0000256" key="2">
    <source>
        <dbReference type="SAM" id="MobiDB-lite"/>
    </source>
</evidence>
<dbReference type="PROSITE" id="PS00463">
    <property type="entry name" value="ZN2_CY6_FUNGAL_1"/>
    <property type="match status" value="1"/>
</dbReference>
<feature type="compositionally biased region" description="Polar residues" evidence="2">
    <location>
        <begin position="806"/>
        <end position="835"/>
    </location>
</feature>
<dbReference type="InterPro" id="IPR001138">
    <property type="entry name" value="Zn2Cys6_DnaBD"/>
</dbReference>
<feature type="compositionally biased region" description="Polar residues" evidence="2">
    <location>
        <begin position="848"/>
        <end position="866"/>
    </location>
</feature>
<feature type="compositionally biased region" description="Pro residues" evidence="2">
    <location>
        <begin position="42"/>
        <end position="68"/>
    </location>
</feature>
<evidence type="ECO:0000259" key="3">
    <source>
        <dbReference type="PROSITE" id="PS50048"/>
    </source>
</evidence>
<dbReference type="SUPFAM" id="SSF57701">
    <property type="entry name" value="Zn2/Cys6 DNA-binding domain"/>
    <property type="match status" value="1"/>
</dbReference>
<dbReference type="Pfam" id="PF00172">
    <property type="entry name" value="Zn_clus"/>
    <property type="match status" value="1"/>
</dbReference>
<feature type="compositionally biased region" description="Basic residues" evidence="2">
    <location>
        <begin position="558"/>
        <end position="567"/>
    </location>
</feature>
<dbReference type="GO" id="GO:0000981">
    <property type="term" value="F:DNA-binding transcription factor activity, RNA polymerase II-specific"/>
    <property type="evidence" value="ECO:0007669"/>
    <property type="project" value="InterPro"/>
</dbReference>
<feature type="region of interest" description="Disordered" evidence="2">
    <location>
        <begin position="1024"/>
        <end position="1188"/>
    </location>
</feature>
<feature type="region of interest" description="Disordered" evidence="2">
    <location>
        <begin position="848"/>
        <end position="924"/>
    </location>
</feature>
<sequence>MVTATGSPERAVAAGRAQQQPLLGDGGLGGGGGACATATHTPPLPPPFTSMSPPNPPRPTPNPSPNPSNTPIHQRGSATWRPQRGRIATTPTKPSPSPSPSIDAFERHSVTTQQSPTAKSRLSCLVAFIYRSAQSRESHPAMAEALLGLAPSYGDAPSNKPSIARPDDLPAQLRRDLELKKTPTRCEHVLVTLEVPSTVEFAIRETDAEAPEANDPALAGVPTRIVEGQPVKVVRAYETIISQPHDNPAIQRSVAKHIVGLLSTADESTWVVREVSRGQYGWTFTYICKDSVAMWNRQVGKTANKALIGEYSQKELEPVISGRPAFDCRGTLTIAFSKNSRTINIKYEHTPFHKTVGEMIEHFRPLPPAAPPASLIPACDKPKKAKTPRKRKSEANGDGTPSQPKKKKRKTKSEAAAAANGQGAQEEAAGNDPSTATVLTKADAAVRSGVHLHAVLDVPPAEAARRREVAIRLLSDSGVDPESLSTEQFSIFANQSPDLQKESLAMLAKYGAERLRIVHPSDVNPASSTSAPPTSDQPAAQARTADDPASFLESPAPTKKRRPRKSKAAAGDAEEEELTPAPAGTPLRQVSRGSCIACRRAKTKCDRAKPTCSLCEEEGVECQYPLVKKQAAKQKEEKSSVLVDDDQNETEAEAEPEPEPEAAPESEPEPALETETAPETEAETEEQEQEPDDIETIDYTSNMPVANMITPAAETPSQDYFNSGHNQLSYTHTASNDMGISQSVSSYSETLVSVSYAEPSSLTDTTAAYTHSNADAANFVQPADTRNVGHSQAATAGSLGYHHQPATKSPQTTGTSPTATRRSLPTGIPQQQPITDSAVPLSNYAQNWQSMSPTKPTNTVSPSMSARQHRSRKSAQIPTPSAVSQQSAAANDTTQQIAAQAAMRQQQQQQQQQPSPTQGVAQVSQAPRVVSPFQASVQTVRAKSRAGHRASTRTPVNEQRPSPSHHTVEPSTTRGTLDTTTYNNSDTHSLSSVSNYNTYGAKYPNAGGNTLAEADTKLAYQPYAPQTTSAAPSTYTSYDHGRSSMTPQNNTSNLPYTPNNNPRSGQMHNSQPQSQSRHNTQQPYRDKAATETPTTNPYAQSSSAAQQQQQQRQQQQPQQQSSTLQSFNMRNAATASQAMPSTRHKSQQQHQQQNQQQQQQPSQSYGSYSSQTQQQPTQSDQHSWYGFGSGTNTSFPSANVSGGYAARGGASMNYGTSSSSGNQAYQQQHHHQNPDGIPNHSYAGDDNDMYELLKNSLHGPGR</sequence>
<protein>
    <submittedName>
        <fullName evidence="4">Zn(2)Cys(6) fungal-type DNA-binding domain-containing protein</fullName>
    </submittedName>
</protein>
<dbReference type="CDD" id="cd00067">
    <property type="entry name" value="GAL4"/>
    <property type="match status" value="1"/>
</dbReference>
<dbReference type="KEGG" id="cdet:87947601"/>
<evidence type="ECO:0000256" key="1">
    <source>
        <dbReference type="ARBA" id="ARBA00023242"/>
    </source>
</evidence>
<feature type="compositionally biased region" description="Basic residues" evidence="2">
    <location>
        <begin position="942"/>
        <end position="951"/>
    </location>
</feature>
<feature type="region of interest" description="Disordered" evidence="2">
    <location>
        <begin position="364"/>
        <end position="435"/>
    </location>
</feature>
<dbReference type="SMART" id="SM00066">
    <property type="entry name" value="GAL4"/>
    <property type="match status" value="1"/>
</dbReference>
<feature type="compositionally biased region" description="Gly residues" evidence="2">
    <location>
        <begin position="24"/>
        <end position="34"/>
    </location>
</feature>
<feature type="compositionally biased region" description="Acidic residues" evidence="2">
    <location>
        <begin position="643"/>
        <end position="696"/>
    </location>
</feature>
<feature type="compositionally biased region" description="Low complexity" evidence="2">
    <location>
        <begin position="1099"/>
        <end position="1126"/>
    </location>
</feature>
<evidence type="ECO:0000313" key="4">
    <source>
        <dbReference type="EMBL" id="WQF86087.1"/>
    </source>
</evidence>
<organism evidence="4 5">
    <name type="scientific">Colletotrichum destructivum</name>
    <dbReference type="NCBI Taxonomy" id="34406"/>
    <lineage>
        <taxon>Eukaryota</taxon>
        <taxon>Fungi</taxon>
        <taxon>Dikarya</taxon>
        <taxon>Ascomycota</taxon>
        <taxon>Pezizomycotina</taxon>
        <taxon>Sordariomycetes</taxon>
        <taxon>Hypocreomycetidae</taxon>
        <taxon>Glomerellales</taxon>
        <taxon>Glomerellaceae</taxon>
        <taxon>Colletotrichum</taxon>
        <taxon>Colletotrichum destructivum species complex</taxon>
    </lineage>
</organism>
<feature type="compositionally biased region" description="Low complexity" evidence="2">
    <location>
        <begin position="1148"/>
        <end position="1183"/>
    </location>
</feature>
<dbReference type="AlphaFoldDB" id="A0AAX4ISR3"/>
<dbReference type="GO" id="GO:0008270">
    <property type="term" value="F:zinc ion binding"/>
    <property type="evidence" value="ECO:0007669"/>
    <property type="project" value="InterPro"/>
</dbReference>
<feature type="domain" description="Zn(2)-C6 fungal-type" evidence="3">
    <location>
        <begin position="594"/>
        <end position="624"/>
    </location>
</feature>
<dbReference type="InterPro" id="IPR036864">
    <property type="entry name" value="Zn2-C6_fun-type_DNA-bd_sf"/>
</dbReference>
<dbReference type="Proteomes" id="UP001322277">
    <property type="component" value="Chromosome 7"/>
</dbReference>
<proteinExistence type="predicted"/>
<accession>A0AAX4ISR3</accession>
<dbReference type="GO" id="GO:0003677">
    <property type="term" value="F:DNA binding"/>
    <property type="evidence" value="ECO:0007669"/>
    <property type="project" value="UniProtKB-KW"/>
</dbReference>
<feature type="region of interest" description="Disordered" evidence="2">
    <location>
        <begin position="1"/>
        <end position="117"/>
    </location>
</feature>
<keyword evidence="5" id="KW-1185">Reference proteome</keyword>
<dbReference type="EMBL" id="CP137311">
    <property type="protein sequence ID" value="WQF86087.1"/>
    <property type="molecule type" value="Genomic_DNA"/>
</dbReference>
<keyword evidence="4" id="KW-0238">DNA-binding</keyword>
<dbReference type="Gene3D" id="4.10.240.10">
    <property type="entry name" value="Zn(2)-C6 fungal-type DNA-binding domain"/>
    <property type="match status" value="1"/>
</dbReference>
<feature type="compositionally biased region" description="Polar residues" evidence="2">
    <location>
        <begin position="952"/>
        <end position="993"/>
    </location>
</feature>
<feature type="region of interest" description="Disordered" evidence="2">
    <location>
        <begin position="522"/>
        <end position="591"/>
    </location>
</feature>
<feature type="compositionally biased region" description="Low complexity" evidence="2">
    <location>
        <begin position="1024"/>
        <end position="1038"/>
    </location>
</feature>
<feature type="region of interest" description="Disordered" evidence="2">
    <location>
        <begin position="629"/>
        <end position="720"/>
    </location>
</feature>
<feature type="region of interest" description="Disordered" evidence="2">
    <location>
        <begin position="936"/>
        <end position="993"/>
    </location>
</feature>
<dbReference type="PROSITE" id="PS50048">
    <property type="entry name" value="ZN2_CY6_FUNGAL_2"/>
    <property type="match status" value="1"/>
</dbReference>
<feature type="region of interest" description="Disordered" evidence="2">
    <location>
        <begin position="799"/>
        <end position="835"/>
    </location>
</feature>
<dbReference type="GeneID" id="87947601"/>
<name>A0AAX4ISR3_9PEZI</name>
<feature type="region of interest" description="Disordered" evidence="2">
    <location>
        <begin position="1205"/>
        <end position="1262"/>
    </location>
</feature>
<feature type="compositionally biased region" description="Low complexity" evidence="2">
    <location>
        <begin position="888"/>
        <end position="922"/>
    </location>
</feature>
<feature type="compositionally biased region" description="Polar residues" evidence="2">
    <location>
        <begin position="1213"/>
        <end position="1225"/>
    </location>
</feature>
<feature type="compositionally biased region" description="Low complexity" evidence="2">
    <location>
        <begin position="525"/>
        <end position="542"/>
    </location>
</feature>
<evidence type="ECO:0000313" key="5">
    <source>
        <dbReference type="Proteomes" id="UP001322277"/>
    </source>
</evidence>
<feature type="compositionally biased region" description="Polar residues" evidence="2">
    <location>
        <begin position="874"/>
        <end position="887"/>
    </location>
</feature>
<feature type="compositionally biased region" description="Basic residues" evidence="2">
    <location>
        <begin position="383"/>
        <end position="392"/>
    </location>
</feature>
<feature type="compositionally biased region" description="Low complexity" evidence="2">
    <location>
        <begin position="414"/>
        <end position="431"/>
    </location>
</feature>